<name>A0AB38F8K4_RHOWR</name>
<evidence type="ECO:0000313" key="1">
    <source>
        <dbReference type="EMBL" id="SPZ37912.1"/>
    </source>
</evidence>
<dbReference type="AlphaFoldDB" id="A0AB38F8K4"/>
<dbReference type="GO" id="GO:0016491">
    <property type="term" value="F:oxidoreductase activity"/>
    <property type="evidence" value="ECO:0007669"/>
    <property type="project" value="UniProtKB-KW"/>
</dbReference>
<gene>
    <name evidence="1" type="ORF">NCTC13229_01375</name>
</gene>
<dbReference type="PANTHER" id="PTHR12286:SF5">
    <property type="entry name" value="SACCHAROPINE DEHYDROGENASE-LIKE OXIDOREDUCTASE"/>
    <property type="match status" value="1"/>
</dbReference>
<dbReference type="Gene3D" id="3.40.50.720">
    <property type="entry name" value="NAD(P)-binding Rossmann-like Domain"/>
    <property type="match status" value="1"/>
</dbReference>
<dbReference type="RefSeq" id="WP_112298977.1">
    <property type="nucleotide sequence ID" value="NZ_QTTP01000001.1"/>
</dbReference>
<sequence>MNERLAHLNPAAISPELLVADTSEPDSLRAVAGSAQVVATTVGPHLEHDEPLVAAFAAAGTDYVDFTGEPEFIDRMYLAHHATAVESGARLVHACGFDFTRTTSAPSSPSSNCPTGFR</sequence>
<dbReference type="GO" id="GO:0005886">
    <property type="term" value="C:plasma membrane"/>
    <property type="evidence" value="ECO:0007669"/>
    <property type="project" value="TreeGrafter"/>
</dbReference>
<dbReference type="EC" id="1.3.1.-" evidence="1"/>
<organism evidence="1 2">
    <name type="scientific">Rhodococcus wratislaviensis</name>
    <name type="common">Tsukamurella wratislaviensis</name>
    <dbReference type="NCBI Taxonomy" id="44752"/>
    <lineage>
        <taxon>Bacteria</taxon>
        <taxon>Bacillati</taxon>
        <taxon>Actinomycetota</taxon>
        <taxon>Actinomycetes</taxon>
        <taxon>Mycobacteriales</taxon>
        <taxon>Nocardiaceae</taxon>
        <taxon>Rhodococcus</taxon>
    </lineage>
</organism>
<proteinExistence type="predicted"/>
<reference evidence="1 2" key="1">
    <citation type="submission" date="2018-06" db="EMBL/GenBank/DDBJ databases">
        <authorList>
            <consortium name="Pathogen Informatics"/>
            <person name="Doyle S."/>
        </authorList>
    </citation>
    <scope>NUCLEOTIDE SEQUENCE [LARGE SCALE GENOMIC DNA]</scope>
    <source>
        <strain evidence="1 2">NCTC13229</strain>
    </source>
</reference>
<keyword evidence="1" id="KW-0560">Oxidoreductase</keyword>
<comment type="caution">
    <text evidence="1">The sequence shown here is derived from an EMBL/GenBank/DDBJ whole genome shotgun (WGS) entry which is preliminary data.</text>
</comment>
<evidence type="ECO:0000313" key="2">
    <source>
        <dbReference type="Proteomes" id="UP000251211"/>
    </source>
</evidence>
<accession>A0AB38F8K4</accession>
<dbReference type="PANTHER" id="PTHR12286">
    <property type="entry name" value="SACCHAROPINE DEHYDROGENASE-LIKE OXIDOREDUCTASE"/>
    <property type="match status" value="1"/>
</dbReference>
<dbReference type="Proteomes" id="UP000251211">
    <property type="component" value="Unassembled WGS sequence"/>
</dbReference>
<protein>
    <submittedName>
        <fullName evidence="1">Saccharopine dehydrogenase/reductase</fullName>
        <ecNumber evidence="1">1.3.1.-</ecNumber>
    </submittedName>
</protein>
<dbReference type="GO" id="GO:0009247">
    <property type="term" value="P:glycolipid biosynthetic process"/>
    <property type="evidence" value="ECO:0007669"/>
    <property type="project" value="TreeGrafter"/>
</dbReference>
<dbReference type="EMBL" id="UAUI01000002">
    <property type="protein sequence ID" value="SPZ37912.1"/>
    <property type="molecule type" value="Genomic_DNA"/>
</dbReference>
<dbReference type="InterPro" id="IPR051276">
    <property type="entry name" value="Saccharopine_DH-like_oxidrdct"/>
</dbReference>